<dbReference type="GO" id="GO:0015031">
    <property type="term" value="P:protein transport"/>
    <property type="evidence" value="ECO:0007669"/>
    <property type="project" value="UniProtKB-KW"/>
</dbReference>
<feature type="compositionally biased region" description="Acidic residues" evidence="10">
    <location>
        <begin position="226"/>
        <end position="235"/>
    </location>
</feature>
<dbReference type="InterPro" id="IPR013883">
    <property type="entry name" value="TF_Iwr1_dom"/>
</dbReference>
<evidence type="ECO:0000256" key="5">
    <source>
        <dbReference type="ARBA" id="ARBA00017036"/>
    </source>
</evidence>
<protein>
    <recommendedName>
        <fullName evidence="5">Probable RNA polymerase II nuclear localization protein SLC7A6OS</fullName>
    </recommendedName>
</protein>
<dbReference type="Pfam" id="PF08574">
    <property type="entry name" value="Iwr1"/>
    <property type="match status" value="1"/>
</dbReference>
<dbReference type="EMBL" id="MCFI01000011">
    <property type="protein sequence ID" value="ORY81363.1"/>
    <property type="molecule type" value="Genomic_DNA"/>
</dbReference>
<proteinExistence type="inferred from homology"/>
<comment type="subcellular location">
    <subcellularLocation>
        <location evidence="3">Cytoplasm</location>
    </subcellularLocation>
    <subcellularLocation>
        <location evidence="2">Nucleus</location>
    </subcellularLocation>
</comment>
<feature type="region of interest" description="Disordered" evidence="10">
    <location>
        <begin position="198"/>
        <end position="257"/>
    </location>
</feature>
<dbReference type="GeneID" id="63788830"/>
<feature type="compositionally biased region" description="Polar residues" evidence="10">
    <location>
        <begin position="23"/>
        <end position="35"/>
    </location>
</feature>
<dbReference type="AlphaFoldDB" id="A0A1Y2FBS6"/>
<feature type="domain" description="Transcription factor Iwr1" evidence="11">
    <location>
        <begin position="158"/>
        <end position="230"/>
    </location>
</feature>
<dbReference type="PANTHER" id="PTHR31196:SF2">
    <property type="entry name" value="RNA POLYMERASE II NUCLEAR LOCALIZATION PROTEIN SLC7A6OS-RELATED"/>
    <property type="match status" value="1"/>
</dbReference>
<evidence type="ECO:0000256" key="9">
    <source>
        <dbReference type="ARBA" id="ARBA00023242"/>
    </source>
</evidence>
<keyword evidence="8" id="KW-0653">Protein transport</keyword>
<evidence type="ECO:0000313" key="13">
    <source>
        <dbReference type="Proteomes" id="UP000193685"/>
    </source>
</evidence>
<dbReference type="RefSeq" id="XP_040724739.1">
    <property type="nucleotide sequence ID" value="XM_040872231.1"/>
</dbReference>
<dbReference type="Proteomes" id="UP000193685">
    <property type="component" value="Unassembled WGS sequence"/>
</dbReference>
<comment type="caution">
    <text evidence="12">The sequence shown here is derived from an EMBL/GenBank/DDBJ whole genome shotgun (WGS) entry which is preliminary data.</text>
</comment>
<feature type="region of interest" description="Disordered" evidence="10">
    <location>
        <begin position="23"/>
        <end position="97"/>
    </location>
</feature>
<dbReference type="GO" id="GO:0005634">
    <property type="term" value="C:nucleus"/>
    <property type="evidence" value="ECO:0007669"/>
    <property type="project" value="UniProtKB-SubCell"/>
</dbReference>
<evidence type="ECO:0000256" key="3">
    <source>
        <dbReference type="ARBA" id="ARBA00004496"/>
    </source>
</evidence>
<accession>A0A1Y2FBS6</accession>
<evidence type="ECO:0000256" key="4">
    <source>
        <dbReference type="ARBA" id="ARBA00010218"/>
    </source>
</evidence>
<evidence type="ECO:0000256" key="10">
    <source>
        <dbReference type="SAM" id="MobiDB-lite"/>
    </source>
</evidence>
<organism evidence="12 13">
    <name type="scientific">Protomyces lactucae-debilis</name>
    <dbReference type="NCBI Taxonomy" id="2754530"/>
    <lineage>
        <taxon>Eukaryota</taxon>
        <taxon>Fungi</taxon>
        <taxon>Dikarya</taxon>
        <taxon>Ascomycota</taxon>
        <taxon>Taphrinomycotina</taxon>
        <taxon>Taphrinomycetes</taxon>
        <taxon>Taphrinales</taxon>
        <taxon>Protomycetaceae</taxon>
        <taxon>Protomyces</taxon>
    </lineage>
</organism>
<evidence type="ECO:0000256" key="6">
    <source>
        <dbReference type="ARBA" id="ARBA00022448"/>
    </source>
</evidence>
<evidence type="ECO:0000256" key="8">
    <source>
        <dbReference type="ARBA" id="ARBA00022927"/>
    </source>
</evidence>
<keyword evidence="13" id="KW-1185">Reference proteome</keyword>
<comment type="function">
    <text evidence="1">Directs RNA polymerase II nuclear import.</text>
</comment>
<keyword evidence="9" id="KW-0539">Nucleus</keyword>
<dbReference type="InterPro" id="IPR040218">
    <property type="entry name" value="SLC7A6OS"/>
</dbReference>
<comment type="similarity">
    <text evidence="4">Belongs to the IWR1/SLC7A6OS family.</text>
</comment>
<sequence length="257" mass="29258">MAVSTVLRIKRKRTDDPVQILLTQEDQPIETSSVAHEQATKKRRVWQLSQSSDHRGIPVPLSTKRPRSATLEEGSTAVEPPRFKVRKRKSQLGESRQEDYRRVLDLERREESVKNDNSLEKASLAPDPRLADMLSDYLESSAAATKEAESEDTTMKEEDYVYDIYYPSAAAEAIAAAQEAITSNYGLLEHFNWDDLDQLVVEEEGSDQDGHDSEDSNAESWIGNDYPDEEEDDSDESGHIYGSDAEEEWDRDEWLED</sequence>
<gene>
    <name evidence="12" type="ORF">BCR37DRAFT_41270</name>
</gene>
<feature type="compositionally biased region" description="Acidic residues" evidence="10">
    <location>
        <begin position="198"/>
        <end position="207"/>
    </location>
</feature>
<keyword evidence="6" id="KW-0813">Transport</keyword>
<dbReference type="OrthoDB" id="6255506at2759"/>
<keyword evidence="7" id="KW-0963">Cytoplasm</keyword>
<feature type="compositionally biased region" description="Acidic residues" evidence="10">
    <location>
        <begin position="244"/>
        <end position="257"/>
    </location>
</feature>
<dbReference type="STRING" id="56484.A0A1Y2FBS6"/>
<reference evidence="12 13" key="1">
    <citation type="submission" date="2016-07" db="EMBL/GenBank/DDBJ databases">
        <title>Pervasive Adenine N6-methylation of Active Genes in Fungi.</title>
        <authorList>
            <consortium name="DOE Joint Genome Institute"/>
            <person name="Mondo S.J."/>
            <person name="Dannebaum R.O."/>
            <person name="Kuo R.C."/>
            <person name="Labutti K."/>
            <person name="Haridas S."/>
            <person name="Kuo A."/>
            <person name="Salamov A."/>
            <person name="Ahrendt S.R."/>
            <person name="Lipzen A."/>
            <person name="Sullivan W."/>
            <person name="Andreopoulos W.B."/>
            <person name="Clum A."/>
            <person name="Lindquist E."/>
            <person name="Daum C."/>
            <person name="Ramamoorthy G.K."/>
            <person name="Gryganskyi A."/>
            <person name="Culley D."/>
            <person name="Magnuson J.K."/>
            <person name="James T.Y."/>
            <person name="O'Malley M.A."/>
            <person name="Stajich J.E."/>
            <person name="Spatafora J.W."/>
            <person name="Visel A."/>
            <person name="Grigoriev I.V."/>
        </authorList>
    </citation>
    <scope>NUCLEOTIDE SEQUENCE [LARGE SCALE GENOMIC DNA]</scope>
    <source>
        <strain evidence="12 13">12-1054</strain>
    </source>
</reference>
<dbReference type="GO" id="GO:0032502">
    <property type="term" value="P:developmental process"/>
    <property type="evidence" value="ECO:0007669"/>
    <property type="project" value="TreeGrafter"/>
</dbReference>
<evidence type="ECO:0000256" key="2">
    <source>
        <dbReference type="ARBA" id="ARBA00004123"/>
    </source>
</evidence>
<evidence type="ECO:0000256" key="1">
    <source>
        <dbReference type="ARBA" id="ARBA00003202"/>
    </source>
</evidence>
<evidence type="ECO:0000256" key="7">
    <source>
        <dbReference type="ARBA" id="ARBA00022490"/>
    </source>
</evidence>
<evidence type="ECO:0000313" key="12">
    <source>
        <dbReference type="EMBL" id="ORY81363.1"/>
    </source>
</evidence>
<evidence type="ECO:0000259" key="11">
    <source>
        <dbReference type="Pfam" id="PF08574"/>
    </source>
</evidence>
<dbReference type="PANTHER" id="PTHR31196">
    <property type="entry name" value="RNA POLYMERASE II NUCLEAR LOCALIZATION PROTEIN SLC7A6OS-RELATED"/>
    <property type="match status" value="1"/>
</dbReference>
<name>A0A1Y2FBS6_PROLT</name>
<dbReference type="GO" id="GO:0005737">
    <property type="term" value="C:cytoplasm"/>
    <property type="evidence" value="ECO:0007669"/>
    <property type="project" value="UniProtKB-SubCell"/>
</dbReference>